<evidence type="ECO:0000259" key="2">
    <source>
        <dbReference type="Pfam" id="PF02541"/>
    </source>
</evidence>
<dbReference type="Gene3D" id="3.30.420.150">
    <property type="entry name" value="Exopolyphosphatase. Domain 2"/>
    <property type="match status" value="1"/>
</dbReference>
<dbReference type="RefSeq" id="WP_379788120.1">
    <property type="nucleotide sequence ID" value="NZ_JBHSHL010000020.1"/>
</dbReference>
<reference evidence="5" key="1">
    <citation type="journal article" date="2019" name="Int. J. Syst. Evol. Microbiol.">
        <title>The Global Catalogue of Microorganisms (GCM) 10K type strain sequencing project: providing services to taxonomists for standard genome sequencing and annotation.</title>
        <authorList>
            <consortium name="The Broad Institute Genomics Platform"/>
            <consortium name="The Broad Institute Genome Sequencing Center for Infectious Disease"/>
            <person name="Wu L."/>
            <person name="Ma J."/>
        </authorList>
    </citation>
    <scope>NUCLEOTIDE SEQUENCE [LARGE SCALE GENOMIC DNA]</scope>
    <source>
        <strain evidence="5">CCUG 46385</strain>
    </source>
</reference>
<feature type="domain" description="Ppx/GppA phosphatase N-terminal" evidence="2">
    <location>
        <begin position="26"/>
        <end position="297"/>
    </location>
</feature>
<dbReference type="SUPFAM" id="SSF109604">
    <property type="entry name" value="HD-domain/PDEase-like"/>
    <property type="match status" value="1"/>
</dbReference>
<evidence type="ECO:0000256" key="1">
    <source>
        <dbReference type="ARBA" id="ARBA00007125"/>
    </source>
</evidence>
<dbReference type="Proteomes" id="UP001595916">
    <property type="component" value="Unassembled WGS sequence"/>
</dbReference>
<evidence type="ECO:0008006" key="6">
    <source>
        <dbReference type="Google" id="ProtNLM"/>
    </source>
</evidence>
<gene>
    <name evidence="4" type="ORF">ACFO4R_05875</name>
</gene>
<dbReference type="SUPFAM" id="SSF53067">
    <property type="entry name" value="Actin-like ATPase domain"/>
    <property type="match status" value="2"/>
</dbReference>
<feature type="domain" description="Ppx/GppA phosphatase C-terminal" evidence="3">
    <location>
        <begin position="310"/>
        <end position="487"/>
    </location>
</feature>
<dbReference type="Gene3D" id="3.30.420.40">
    <property type="match status" value="1"/>
</dbReference>
<evidence type="ECO:0000313" key="4">
    <source>
        <dbReference type="EMBL" id="MFC4804608.1"/>
    </source>
</evidence>
<dbReference type="Gene3D" id="1.10.3210.10">
    <property type="entry name" value="Hypothetical protein af1432"/>
    <property type="match status" value="1"/>
</dbReference>
<protein>
    <recommendedName>
        <fullName evidence="6">Ppx/GppA phosphatase domain-containing protein</fullName>
    </recommendedName>
</protein>
<dbReference type="Pfam" id="PF02541">
    <property type="entry name" value="Ppx-GppA"/>
    <property type="match status" value="1"/>
</dbReference>
<sequence>METIAIIHICSDSVKMIQIKLNKNNAYNLVEEYTEAIKMTEHLDSNGNILSNNISSLINILKNYKTICDSKKISRIITIAGDALRSATNCDIIVDLIQKRIDLDIQVINREKEAYYNYLSVSAFTGYENALIMGLVGNQLQLIRMKNRKQEAYFSVSVEALDPKNFDPSFSEEQIRLEVASILSTIPWLEDVQDLPVVSIGEFMEQMAKISIIESSYPLDILHGYTTSLEQIDDMYQKSGSSSPSQLKHWEGFFEHNRNSFRSQLFFVSELMKALNKGSLCLCSKDVKYGVFYDYLLESKILIIRSPLMHSIENILKIMELDALHAFQIRWLSMEIFMNLKPYLDMDDVSDIDLNNIVNTSALLHDSGIIINYYNHHHHSFWVILNAPICGLSHKELLMSAYTASFHRKNNSYVDFEKYSSLLTKKDISIIEKLGVILKLSESLDKRMDNVVKNIDFTITDTEVIMDLSASTYPDMELRDAELLLSDFKRVIGKDLILK</sequence>
<dbReference type="PANTHER" id="PTHR30005">
    <property type="entry name" value="EXOPOLYPHOSPHATASE"/>
    <property type="match status" value="1"/>
</dbReference>
<comment type="caution">
    <text evidence="4">The sequence shown here is derived from an EMBL/GenBank/DDBJ whole genome shotgun (WGS) entry which is preliminary data.</text>
</comment>
<proteinExistence type="inferred from homology"/>
<name>A0ABV9QL16_9FIRM</name>
<dbReference type="EMBL" id="JBHSHL010000020">
    <property type="protein sequence ID" value="MFC4804608.1"/>
    <property type="molecule type" value="Genomic_DNA"/>
</dbReference>
<evidence type="ECO:0000259" key="3">
    <source>
        <dbReference type="Pfam" id="PF21447"/>
    </source>
</evidence>
<keyword evidence="5" id="KW-1185">Reference proteome</keyword>
<dbReference type="InterPro" id="IPR043129">
    <property type="entry name" value="ATPase_NBD"/>
</dbReference>
<evidence type="ECO:0000313" key="5">
    <source>
        <dbReference type="Proteomes" id="UP001595916"/>
    </source>
</evidence>
<dbReference type="InterPro" id="IPR048950">
    <property type="entry name" value="Ppx_GppA_C"/>
</dbReference>
<dbReference type="InterPro" id="IPR050273">
    <property type="entry name" value="GppA/Ppx_hydrolase"/>
</dbReference>
<dbReference type="Pfam" id="PF21447">
    <property type="entry name" value="Ppx-GppA_III"/>
    <property type="match status" value="1"/>
</dbReference>
<organism evidence="4 5">
    <name type="scientific">Filifactor villosus</name>
    <dbReference type="NCBI Taxonomy" id="29374"/>
    <lineage>
        <taxon>Bacteria</taxon>
        <taxon>Bacillati</taxon>
        <taxon>Bacillota</taxon>
        <taxon>Clostridia</taxon>
        <taxon>Peptostreptococcales</taxon>
        <taxon>Filifactoraceae</taxon>
        <taxon>Filifactor</taxon>
    </lineage>
</organism>
<dbReference type="PANTHER" id="PTHR30005:SF0">
    <property type="entry name" value="RETROGRADE REGULATION PROTEIN 2"/>
    <property type="match status" value="1"/>
</dbReference>
<dbReference type="InterPro" id="IPR003695">
    <property type="entry name" value="Ppx_GppA_N"/>
</dbReference>
<comment type="similarity">
    <text evidence="1">Belongs to the GppA/Ppx family.</text>
</comment>
<accession>A0ABV9QL16</accession>